<feature type="domain" description="Fibronectin type-III" evidence="4">
    <location>
        <begin position="247"/>
        <end position="336"/>
    </location>
</feature>
<dbReference type="InterPro" id="IPR003598">
    <property type="entry name" value="Ig_sub2"/>
</dbReference>
<dbReference type="InterPro" id="IPR013783">
    <property type="entry name" value="Ig-like_fold"/>
</dbReference>
<dbReference type="Pfam" id="PF00041">
    <property type="entry name" value="fn3"/>
    <property type="match status" value="2"/>
</dbReference>
<evidence type="ECO:0000256" key="1">
    <source>
        <dbReference type="ARBA" id="ARBA00022737"/>
    </source>
</evidence>
<name>A0A7R9BZ28_9CRUS</name>
<dbReference type="Pfam" id="PF07679">
    <property type="entry name" value="I-set"/>
    <property type="match status" value="1"/>
</dbReference>
<dbReference type="PROSITE" id="PS50853">
    <property type="entry name" value="FN3"/>
    <property type="match status" value="2"/>
</dbReference>
<evidence type="ECO:0000259" key="3">
    <source>
        <dbReference type="PROSITE" id="PS50835"/>
    </source>
</evidence>
<protein>
    <submittedName>
        <fullName evidence="5">Uncharacterized protein</fullName>
    </submittedName>
</protein>
<organism evidence="5">
    <name type="scientific">Notodromas monacha</name>
    <dbReference type="NCBI Taxonomy" id="399045"/>
    <lineage>
        <taxon>Eukaryota</taxon>
        <taxon>Metazoa</taxon>
        <taxon>Ecdysozoa</taxon>
        <taxon>Arthropoda</taxon>
        <taxon>Crustacea</taxon>
        <taxon>Oligostraca</taxon>
        <taxon>Ostracoda</taxon>
        <taxon>Podocopa</taxon>
        <taxon>Podocopida</taxon>
        <taxon>Cypridocopina</taxon>
        <taxon>Cypridoidea</taxon>
        <taxon>Cyprididae</taxon>
        <taxon>Notodromas</taxon>
    </lineage>
</organism>
<gene>
    <name evidence="5" type="ORF">NMOB1V02_LOCUS10571</name>
</gene>
<dbReference type="SMART" id="SM00060">
    <property type="entry name" value="FN3"/>
    <property type="match status" value="3"/>
</dbReference>
<proteinExistence type="predicted"/>
<dbReference type="EMBL" id="OA886623">
    <property type="protein sequence ID" value="CAD7282953.1"/>
    <property type="molecule type" value="Genomic_DNA"/>
</dbReference>
<feature type="non-terminal residue" evidence="5">
    <location>
        <position position="1"/>
    </location>
</feature>
<dbReference type="InterPro" id="IPR003961">
    <property type="entry name" value="FN3_dom"/>
</dbReference>
<feature type="domain" description="Ig-like" evidence="3">
    <location>
        <begin position="46"/>
        <end position="140"/>
    </location>
</feature>
<dbReference type="PANTHER" id="PTHR44170:SF56">
    <property type="entry name" value="FIBRONECTIN TYPE-III DOMAIN-CONTAINING PROTEIN"/>
    <property type="match status" value="1"/>
</dbReference>
<sequence>MRWLRNGTLVFGSLEEFHAGSYLCEASNGVGLDISATVSVVVHRQPRFASKVARQRGRVGETAELSCEAEGDDPISFSWLKDEVPVSSIDGLRVEITETATEKGSKSELKLHSLRDFHAGEYKCSAKNAFGVDQRVIRLSVIAVPEVPRNLRPTVISSRLVGLTWDASRNISSSASNYVVIFRKSTETWDDSRRDVEVHGHRNNVDVGDLLPGTEYRFKIAAENEVGRSKFSLEITAVTDEEPPDAAPANISAFAASSSEIAVSWSAPPPRARNGKLTGLFQPQAGCLPPYSRLKLVSRRFQGLKPFSVYEVVVVAANARGPGPFSPPVLVTTREASRIISSWFDTAAREIDIPDLMKFSNYSFRVLAFNKEGDGPLGAPHFCMTAEDGSDSCSVSSTESWKIVPASATLAWRHVTVEVPVLKKTVVRLKEDVSPPNYKQAVRL</sequence>
<keyword evidence="1" id="KW-0677">Repeat</keyword>
<evidence type="ECO:0000259" key="4">
    <source>
        <dbReference type="PROSITE" id="PS50853"/>
    </source>
</evidence>
<dbReference type="PANTHER" id="PTHR44170">
    <property type="entry name" value="PROTEIN SIDEKICK"/>
    <property type="match status" value="1"/>
</dbReference>
<dbReference type="Proteomes" id="UP000678499">
    <property type="component" value="Unassembled WGS sequence"/>
</dbReference>
<dbReference type="InterPro" id="IPR007110">
    <property type="entry name" value="Ig-like_dom"/>
</dbReference>
<dbReference type="AlphaFoldDB" id="A0A7R9BZ28"/>
<dbReference type="SMART" id="SM00408">
    <property type="entry name" value="IGc2"/>
    <property type="match status" value="1"/>
</dbReference>
<dbReference type="InterPro" id="IPR003599">
    <property type="entry name" value="Ig_sub"/>
</dbReference>
<accession>A0A7R9BZ28</accession>
<dbReference type="Gene3D" id="2.60.40.10">
    <property type="entry name" value="Immunoglobulins"/>
    <property type="match status" value="6"/>
</dbReference>
<feature type="domain" description="Fibronectin type-III" evidence="4">
    <location>
        <begin position="147"/>
        <end position="242"/>
    </location>
</feature>
<dbReference type="GO" id="GO:0098609">
    <property type="term" value="P:cell-cell adhesion"/>
    <property type="evidence" value="ECO:0007669"/>
    <property type="project" value="TreeGrafter"/>
</dbReference>
<dbReference type="GO" id="GO:0030154">
    <property type="term" value="P:cell differentiation"/>
    <property type="evidence" value="ECO:0007669"/>
    <property type="project" value="UniProtKB-ARBA"/>
</dbReference>
<evidence type="ECO:0000313" key="6">
    <source>
        <dbReference type="Proteomes" id="UP000678499"/>
    </source>
</evidence>
<evidence type="ECO:0000256" key="2">
    <source>
        <dbReference type="ARBA" id="ARBA00023157"/>
    </source>
</evidence>
<dbReference type="InterPro" id="IPR036179">
    <property type="entry name" value="Ig-like_dom_sf"/>
</dbReference>
<dbReference type="CDD" id="cd00063">
    <property type="entry name" value="FN3"/>
    <property type="match status" value="2"/>
</dbReference>
<reference evidence="5" key="1">
    <citation type="submission" date="2020-11" db="EMBL/GenBank/DDBJ databases">
        <authorList>
            <person name="Tran Van P."/>
        </authorList>
    </citation>
    <scope>NUCLEOTIDE SEQUENCE</scope>
</reference>
<dbReference type="InterPro" id="IPR036116">
    <property type="entry name" value="FN3_sf"/>
</dbReference>
<feature type="domain" description="Ig-like" evidence="3">
    <location>
        <begin position="1"/>
        <end position="39"/>
    </location>
</feature>
<keyword evidence="2" id="KW-1015">Disulfide bond</keyword>
<dbReference type="SMART" id="SM00409">
    <property type="entry name" value="IG"/>
    <property type="match status" value="1"/>
</dbReference>
<dbReference type="SUPFAM" id="SSF49265">
    <property type="entry name" value="Fibronectin type III"/>
    <property type="match status" value="2"/>
</dbReference>
<keyword evidence="6" id="KW-1185">Reference proteome</keyword>
<dbReference type="OrthoDB" id="6159398at2759"/>
<dbReference type="GO" id="GO:0009653">
    <property type="term" value="P:anatomical structure morphogenesis"/>
    <property type="evidence" value="ECO:0007669"/>
    <property type="project" value="UniProtKB-ARBA"/>
</dbReference>
<evidence type="ECO:0000313" key="5">
    <source>
        <dbReference type="EMBL" id="CAD7282953.1"/>
    </source>
</evidence>
<dbReference type="PROSITE" id="PS50835">
    <property type="entry name" value="IG_LIKE"/>
    <property type="match status" value="2"/>
</dbReference>
<dbReference type="SUPFAM" id="SSF48726">
    <property type="entry name" value="Immunoglobulin"/>
    <property type="match status" value="2"/>
</dbReference>
<dbReference type="EMBL" id="CAJPEX010004586">
    <property type="protein sequence ID" value="CAG0923105.1"/>
    <property type="molecule type" value="Genomic_DNA"/>
</dbReference>
<dbReference type="InterPro" id="IPR013098">
    <property type="entry name" value="Ig_I-set"/>
</dbReference>